<proteinExistence type="predicted"/>
<organism evidence="2">
    <name type="scientific">Oscillatoriales cyanobacterium SpSt-418</name>
    <dbReference type="NCBI Taxonomy" id="2282169"/>
    <lineage>
        <taxon>Bacteria</taxon>
        <taxon>Bacillati</taxon>
        <taxon>Cyanobacteriota</taxon>
        <taxon>Cyanophyceae</taxon>
        <taxon>Oscillatoriophycideae</taxon>
        <taxon>Oscillatoriales</taxon>
    </lineage>
</organism>
<reference evidence="2" key="1">
    <citation type="journal article" date="2020" name="mSystems">
        <title>Genome- and Community-Level Interaction Insights into Carbon Utilization and Element Cycling Functions of Hydrothermarchaeota in Hydrothermal Sediment.</title>
        <authorList>
            <person name="Zhou Z."/>
            <person name="Liu Y."/>
            <person name="Xu W."/>
            <person name="Pan J."/>
            <person name="Luo Z.H."/>
            <person name="Li M."/>
        </authorList>
    </citation>
    <scope>NUCLEOTIDE SEQUENCE [LARGE SCALE GENOMIC DNA]</scope>
    <source>
        <strain evidence="2">SpSt-418</strain>
    </source>
</reference>
<dbReference type="AlphaFoldDB" id="A0A7C3KEN3"/>
<keyword evidence="1" id="KW-0472">Membrane</keyword>
<name>A0A7C3KEN3_9CYAN</name>
<feature type="transmembrane region" description="Helical" evidence="1">
    <location>
        <begin position="44"/>
        <end position="68"/>
    </location>
</feature>
<protein>
    <submittedName>
        <fullName evidence="2">Uncharacterized protein</fullName>
    </submittedName>
</protein>
<gene>
    <name evidence="2" type="ORF">ENR64_12475</name>
</gene>
<evidence type="ECO:0000256" key="1">
    <source>
        <dbReference type="SAM" id="Phobius"/>
    </source>
</evidence>
<keyword evidence="1" id="KW-0812">Transmembrane</keyword>
<evidence type="ECO:0000313" key="2">
    <source>
        <dbReference type="EMBL" id="HFM98543.1"/>
    </source>
</evidence>
<accession>A0A7C3KEN3</accession>
<comment type="caution">
    <text evidence="2">The sequence shown here is derived from an EMBL/GenBank/DDBJ whole genome shotgun (WGS) entry which is preliminary data.</text>
</comment>
<sequence>MESGLTEIKNHPSGLVKVKQERLIKPHGGGILGRLAVTAGGITIGYLLLPTVPLASLAIAGALALSYLQDADKIQHPETAKRLELLLHSRTAKHPSIYESRKELKTFYPIGAVNRAIEYMLDYCDWVEFSPQSRHPL</sequence>
<dbReference type="EMBL" id="DSRU01000179">
    <property type="protein sequence ID" value="HFM98543.1"/>
    <property type="molecule type" value="Genomic_DNA"/>
</dbReference>
<keyword evidence="1" id="KW-1133">Transmembrane helix</keyword>